<feature type="binding site" evidence="13">
    <location>
        <begin position="253"/>
        <end position="255"/>
    </location>
    <ligand>
        <name>CoA</name>
        <dbReference type="ChEBI" id="CHEBI:57287"/>
    </ligand>
</feature>
<keyword evidence="6 14" id="KW-0808">Transferase</keyword>
<dbReference type="FunCoup" id="A0A6P6YLJ5">
    <property type="interactions" value="1024"/>
</dbReference>
<dbReference type="InterPro" id="IPR016039">
    <property type="entry name" value="Thiolase-like"/>
</dbReference>
<evidence type="ECO:0000256" key="3">
    <source>
        <dbReference type="ARBA" id="ARBA00010982"/>
    </source>
</evidence>
<evidence type="ECO:0000256" key="12">
    <source>
        <dbReference type="PIRSR" id="PIRSR000429-1"/>
    </source>
</evidence>
<feature type="binding site" evidence="13">
    <location>
        <position position="258"/>
    </location>
    <ligand>
        <name>CoA</name>
        <dbReference type="ChEBI" id="CHEBI:57287"/>
    </ligand>
</feature>
<evidence type="ECO:0000259" key="16">
    <source>
        <dbReference type="Pfam" id="PF02803"/>
    </source>
</evidence>
<dbReference type="FunFam" id="3.40.47.10:FF:000007">
    <property type="entry name" value="acetyl-CoA acetyltransferase, mitochondrial"/>
    <property type="match status" value="1"/>
</dbReference>
<proteinExistence type="inferred from homology"/>
<evidence type="ECO:0000313" key="18">
    <source>
        <dbReference type="RefSeq" id="XP_027206055.1"/>
    </source>
</evidence>
<dbReference type="Pfam" id="PF00108">
    <property type="entry name" value="Thiolase_N"/>
    <property type="match status" value="1"/>
</dbReference>
<dbReference type="RefSeq" id="XP_027206055.1">
    <property type="nucleotide sequence ID" value="XM_027350254.1"/>
</dbReference>
<dbReference type="GO" id="GO:0003985">
    <property type="term" value="F:acetyl-CoA C-acetyltransferase activity"/>
    <property type="evidence" value="ECO:0007669"/>
    <property type="project" value="UniProtKB-EC"/>
</dbReference>
<evidence type="ECO:0000256" key="8">
    <source>
        <dbReference type="ARBA" id="ARBA00022946"/>
    </source>
</evidence>
<dbReference type="OMA" id="SMGTFGE"/>
<dbReference type="PROSITE" id="PS00737">
    <property type="entry name" value="THIOLASE_2"/>
    <property type="match status" value="1"/>
</dbReference>
<comment type="similarity">
    <text evidence="3 14">Belongs to the thiolase-like superfamily. Thiolase family.</text>
</comment>
<evidence type="ECO:0000256" key="1">
    <source>
        <dbReference type="ARBA" id="ARBA00004173"/>
    </source>
</evidence>
<feature type="binding site" evidence="13">
    <location>
        <position position="279"/>
    </location>
    <ligand>
        <name>CoA</name>
        <dbReference type="ChEBI" id="CHEBI:57287"/>
    </ligand>
</feature>
<dbReference type="PANTHER" id="PTHR18919:SF156">
    <property type="entry name" value="ACETYL-COA ACETYLTRANSFERASE, MITOCHONDRIAL"/>
    <property type="match status" value="1"/>
</dbReference>
<dbReference type="GO" id="GO:0006635">
    <property type="term" value="P:fatty acid beta-oxidation"/>
    <property type="evidence" value="ECO:0007669"/>
    <property type="project" value="TreeGrafter"/>
</dbReference>
<accession>A0A6P6YLJ5</accession>
<evidence type="ECO:0000256" key="13">
    <source>
        <dbReference type="PIRSR" id="PIRSR000429-2"/>
    </source>
</evidence>
<evidence type="ECO:0000256" key="6">
    <source>
        <dbReference type="ARBA" id="ARBA00022679"/>
    </source>
</evidence>
<keyword evidence="9" id="KW-0630">Potassium</keyword>
<dbReference type="InParanoid" id="A0A6P6YLJ5"/>
<dbReference type="InterPro" id="IPR020613">
    <property type="entry name" value="Thiolase_CS"/>
</dbReference>
<evidence type="ECO:0000256" key="4">
    <source>
        <dbReference type="ARBA" id="ARBA00011881"/>
    </source>
</evidence>
<keyword evidence="8" id="KW-0809">Transit peptide</keyword>
<comment type="subcellular location">
    <subcellularLocation>
        <location evidence="1">Mitochondrion</location>
    </subcellularLocation>
</comment>
<dbReference type="Pfam" id="PF02803">
    <property type="entry name" value="Thiolase_C"/>
    <property type="match status" value="1"/>
</dbReference>
<feature type="binding site" evidence="13">
    <location>
        <position position="214"/>
    </location>
    <ligand>
        <name>CoA</name>
        <dbReference type="ChEBI" id="CHEBI:57287"/>
    </ligand>
</feature>
<comment type="subunit">
    <text evidence="4">Homotetramer.</text>
</comment>
<dbReference type="InterPro" id="IPR020610">
    <property type="entry name" value="Thiolase_AS"/>
</dbReference>
<dbReference type="NCBIfam" id="TIGR01930">
    <property type="entry name" value="AcCoA-C-Actrans"/>
    <property type="match status" value="1"/>
</dbReference>
<evidence type="ECO:0000256" key="7">
    <source>
        <dbReference type="ARBA" id="ARBA00022723"/>
    </source>
</evidence>
<keyword evidence="11 14" id="KW-0012">Acyltransferase</keyword>
<reference evidence="18" key="1">
    <citation type="submission" date="2025-08" db="UniProtKB">
        <authorList>
            <consortium name="RefSeq"/>
        </authorList>
    </citation>
    <scope>IDENTIFICATION</scope>
    <source>
        <strain evidence="18">Airmid</strain>
    </source>
</reference>
<sequence>MIAHKNIRLLSIWRKFCPKWQTMSMSTIPGNQEERQVYIVSATRTPIGLFRSQLAKFTAPQLGAIAVKAAVEKSTLPKESFEEVQIGNVMQAMVGQDPARQCALGAGLPITTPTTTVNKVCASGMKTYMILAQAIQCGHIDVAVAGGIESMSNVPFFLPRGELPYGGAKLIDGIVHDGLTDVYNKFHMGVCAERTAKKFQITRQEQDEFAINSYRRAADFAKLVTSVEITPVEIPGTKKQQASQMTDDEEYQRVDFNKFARLATVFQKEDGTVTAGNASTLNDGASAAVLASGKAVKQFGLTPLARIVAFADASVDPVDFPVAPAYAVPKILQRTGLKIEDISMWEINEAFSVVVLANIRMLKMDPTKVNIHGGAVSIGHPLGMSGSRIVNKLALHLRSGEYGMAAICNGGGGASALLVQKL</sequence>
<dbReference type="InterPro" id="IPR020617">
    <property type="entry name" value="Thiolase_C"/>
</dbReference>
<evidence type="ECO:0000313" key="17">
    <source>
        <dbReference type="Proteomes" id="UP000515146"/>
    </source>
</evidence>
<keyword evidence="10" id="KW-0496">Mitochondrion</keyword>
<feature type="active site" description="Proton acceptor" evidence="12">
    <location>
        <position position="380"/>
    </location>
</feature>
<dbReference type="SUPFAM" id="SSF53901">
    <property type="entry name" value="Thiolase-like"/>
    <property type="match status" value="2"/>
</dbReference>
<evidence type="ECO:0000256" key="11">
    <source>
        <dbReference type="ARBA" id="ARBA00023315"/>
    </source>
</evidence>
<evidence type="ECO:0000256" key="9">
    <source>
        <dbReference type="ARBA" id="ARBA00022958"/>
    </source>
</evidence>
<dbReference type="AlphaFoldDB" id="A0A6P6YLJ5"/>
<keyword evidence="17" id="KW-1185">Reference proteome</keyword>
<dbReference type="PANTHER" id="PTHR18919">
    <property type="entry name" value="ACETYL-COA C-ACYLTRANSFERASE"/>
    <property type="match status" value="1"/>
</dbReference>
<evidence type="ECO:0000259" key="15">
    <source>
        <dbReference type="Pfam" id="PF00108"/>
    </source>
</evidence>
<dbReference type="OrthoDB" id="5404651at2759"/>
<name>A0A6P6YLJ5_DERPT</name>
<dbReference type="KEGG" id="dpte:113799592"/>
<organism evidence="17 18">
    <name type="scientific">Dermatophagoides pteronyssinus</name>
    <name type="common">European house dust mite</name>
    <dbReference type="NCBI Taxonomy" id="6956"/>
    <lineage>
        <taxon>Eukaryota</taxon>
        <taxon>Metazoa</taxon>
        <taxon>Ecdysozoa</taxon>
        <taxon>Arthropoda</taxon>
        <taxon>Chelicerata</taxon>
        <taxon>Arachnida</taxon>
        <taxon>Acari</taxon>
        <taxon>Acariformes</taxon>
        <taxon>Sarcoptiformes</taxon>
        <taxon>Astigmata</taxon>
        <taxon>Psoroptidia</taxon>
        <taxon>Analgoidea</taxon>
        <taxon>Pyroglyphidae</taxon>
        <taxon>Dermatophagoidinae</taxon>
        <taxon>Dermatophagoides</taxon>
    </lineage>
</organism>
<dbReference type="CTD" id="38"/>
<protein>
    <recommendedName>
        <fullName evidence="5">acetyl-CoA C-acetyltransferase</fullName>
        <ecNumber evidence="5">2.3.1.9</ecNumber>
    </recommendedName>
</protein>
<feature type="domain" description="Thiolase C-terminal" evidence="16">
    <location>
        <begin position="301"/>
        <end position="421"/>
    </location>
</feature>
<dbReference type="EC" id="2.3.1.9" evidence="5"/>
<keyword evidence="7" id="KW-0479">Metal-binding</keyword>
<comment type="pathway">
    <text evidence="2">Lipid metabolism.</text>
</comment>
<gene>
    <name evidence="18" type="primary">LOC113799592</name>
</gene>
<evidence type="ECO:0000256" key="14">
    <source>
        <dbReference type="RuleBase" id="RU003557"/>
    </source>
</evidence>
<feature type="domain" description="Thiolase N-terminal" evidence="15">
    <location>
        <begin position="37"/>
        <end position="292"/>
    </location>
</feature>
<dbReference type="Proteomes" id="UP000515146">
    <property type="component" value="Unplaced"/>
</dbReference>
<dbReference type="PIRSF" id="PIRSF000429">
    <property type="entry name" value="Ac-CoA_Ac_transf"/>
    <property type="match status" value="1"/>
</dbReference>
<dbReference type="InterPro" id="IPR020616">
    <property type="entry name" value="Thiolase_N"/>
</dbReference>
<evidence type="ECO:0000256" key="10">
    <source>
        <dbReference type="ARBA" id="ARBA00023128"/>
    </source>
</evidence>
<dbReference type="GO" id="GO:0005739">
    <property type="term" value="C:mitochondrion"/>
    <property type="evidence" value="ECO:0007669"/>
    <property type="project" value="UniProtKB-SubCell"/>
</dbReference>
<dbReference type="PROSITE" id="PS00099">
    <property type="entry name" value="THIOLASE_3"/>
    <property type="match status" value="1"/>
</dbReference>
<dbReference type="Gene3D" id="3.40.47.10">
    <property type="match status" value="1"/>
</dbReference>
<evidence type="ECO:0000256" key="5">
    <source>
        <dbReference type="ARBA" id="ARBA00012705"/>
    </source>
</evidence>
<dbReference type="InterPro" id="IPR002155">
    <property type="entry name" value="Thiolase"/>
</dbReference>
<dbReference type="GO" id="GO:0046872">
    <property type="term" value="F:metal ion binding"/>
    <property type="evidence" value="ECO:0007669"/>
    <property type="project" value="UniProtKB-KW"/>
</dbReference>
<dbReference type="CDD" id="cd00751">
    <property type="entry name" value="thiolase"/>
    <property type="match status" value="1"/>
</dbReference>
<feature type="active site" description="Proton acceptor" evidence="12">
    <location>
        <position position="408"/>
    </location>
</feature>
<evidence type="ECO:0000256" key="2">
    <source>
        <dbReference type="ARBA" id="ARBA00005189"/>
    </source>
</evidence>
<feature type="active site" description="Acyl-thioester intermediate" evidence="12">
    <location>
        <position position="121"/>
    </location>
</feature>